<evidence type="ECO:0000256" key="3">
    <source>
        <dbReference type="SAM" id="MobiDB-lite"/>
    </source>
</evidence>
<accession>A0A8J6ET77</accession>
<feature type="compositionally biased region" description="Polar residues" evidence="3">
    <location>
        <begin position="280"/>
        <end position="291"/>
    </location>
</feature>
<feature type="region of interest" description="Disordered" evidence="3">
    <location>
        <begin position="269"/>
        <end position="318"/>
    </location>
</feature>
<comment type="caution">
    <text evidence="4">The sequence shown here is derived from an EMBL/GenBank/DDBJ whole genome shotgun (WGS) entry which is preliminary data.</text>
</comment>
<evidence type="ECO:0000313" key="5">
    <source>
        <dbReference type="Proteomes" id="UP000770717"/>
    </source>
</evidence>
<feature type="compositionally biased region" description="Basic and acidic residues" evidence="3">
    <location>
        <begin position="293"/>
        <end position="306"/>
    </location>
</feature>
<sequence length="318" mass="36960">MSSTGTQDAAAPLEEKEAKTSVKGTKSVHDQVVPKHPKLKRSKNQGMMHFARGACTDRMTYRELVHCLEEMKLNKGSCVCSPYDVIPCVPLCPETRTKLFGQPHISRQVQKNIYKETSDLDMQMKTRGRTHCDIRVGIYIPGCKRRLNPFTIDLMLPNKKLKNLNMNDHDLVRDEVALGKKRFLEKVSRRKMSSMLHFWDTIKAGQIEKETRNPRFCNIFSTYSWSWDAQCELLAKEKLWQWETKKHWETVSAPLHTGIHWNYMAQQEETDGEHTEDLNDSSWNLSESPNAEQKPEKEDIVHERNDQPSAYPLLQFNK</sequence>
<keyword evidence="2" id="KW-0106">Calcium</keyword>
<keyword evidence="5" id="KW-1185">Reference proteome</keyword>
<dbReference type="Proteomes" id="UP000770717">
    <property type="component" value="Unassembled WGS sequence"/>
</dbReference>
<dbReference type="PANTHER" id="PTHR22656:SF1">
    <property type="entry name" value="EF-HAND CALCIUM-BINDING DOMAIN-CONTAINING PROTEIN 13"/>
    <property type="match status" value="1"/>
</dbReference>
<evidence type="ECO:0000313" key="4">
    <source>
        <dbReference type="EMBL" id="KAG9474386.1"/>
    </source>
</evidence>
<reference evidence="4" key="1">
    <citation type="thesis" date="2020" institute="ProQuest LLC" country="789 East Eisenhower Parkway, Ann Arbor, MI, USA">
        <title>Comparative Genomics and Chromosome Evolution.</title>
        <authorList>
            <person name="Mudd A.B."/>
        </authorList>
    </citation>
    <scope>NUCLEOTIDE SEQUENCE</scope>
    <source>
        <strain evidence="4">HN-11 Male</strain>
        <tissue evidence="4">Kidney and liver</tissue>
    </source>
</reference>
<proteinExistence type="predicted"/>
<evidence type="ECO:0000256" key="2">
    <source>
        <dbReference type="ARBA" id="ARBA00022837"/>
    </source>
</evidence>
<dbReference type="PANTHER" id="PTHR22656">
    <property type="entry name" value="EF-HAND CALCIUM-BINDING DOMAIN-CONTAINING PROTEIN 13"/>
    <property type="match status" value="1"/>
</dbReference>
<dbReference type="AlphaFoldDB" id="A0A8J6ET77"/>
<keyword evidence="1" id="KW-0677">Repeat</keyword>
<dbReference type="EMBL" id="WNTK01000013">
    <property type="protein sequence ID" value="KAG9474386.1"/>
    <property type="molecule type" value="Genomic_DNA"/>
</dbReference>
<protein>
    <submittedName>
        <fullName evidence="4">Uncharacterized protein</fullName>
    </submittedName>
</protein>
<gene>
    <name evidence="4" type="ORF">GDO78_004601</name>
</gene>
<feature type="region of interest" description="Disordered" evidence="3">
    <location>
        <begin position="1"/>
        <end position="43"/>
    </location>
</feature>
<dbReference type="OrthoDB" id="26525at2759"/>
<evidence type="ECO:0000256" key="1">
    <source>
        <dbReference type="ARBA" id="ARBA00022737"/>
    </source>
</evidence>
<name>A0A8J6ET77_ELECQ</name>
<organism evidence="4 5">
    <name type="scientific">Eleutherodactylus coqui</name>
    <name type="common">Puerto Rican coqui</name>
    <dbReference type="NCBI Taxonomy" id="57060"/>
    <lineage>
        <taxon>Eukaryota</taxon>
        <taxon>Metazoa</taxon>
        <taxon>Chordata</taxon>
        <taxon>Craniata</taxon>
        <taxon>Vertebrata</taxon>
        <taxon>Euteleostomi</taxon>
        <taxon>Amphibia</taxon>
        <taxon>Batrachia</taxon>
        <taxon>Anura</taxon>
        <taxon>Neobatrachia</taxon>
        <taxon>Hyloidea</taxon>
        <taxon>Eleutherodactylidae</taxon>
        <taxon>Eleutherodactylinae</taxon>
        <taxon>Eleutherodactylus</taxon>
        <taxon>Eleutherodactylus</taxon>
    </lineage>
</organism>